<dbReference type="PANTHER" id="PTHR43798:SF33">
    <property type="entry name" value="HYDROLASE, PUTATIVE (AFU_ORTHOLOGUE AFUA_2G14860)-RELATED"/>
    <property type="match status" value="1"/>
</dbReference>
<organism evidence="2 3">
    <name type="scientific">Microbacterium radiodurans</name>
    <dbReference type="NCBI Taxonomy" id="661398"/>
    <lineage>
        <taxon>Bacteria</taxon>
        <taxon>Bacillati</taxon>
        <taxon>Actinomycetota</taxon>
        <taxon>Actinomycetes</taxon>
        <taxon>Micrococcales</taxon>
        <taxon>Microbacteriaceae</taxon>
        <taxon>Microbacterium</taxon>
    </lineage>
</organism>
<accession>A0A5J5IXG3</accession>
<name>A0A5J5IXG3_9MICO</name>
<reference evidence="3" key="1">
    <citation type="submission" date="2019-09" db="EMBL/GenBank/DDBJ databases">
        <title>Mumia zhuanghuii sp. nov. isolated from the intestinal contents of plateau pika (Ochotona curzoniae) in the Qinghai-Tibet plateau of China.</title>
        <authorList>
            <person name="Tian Z."/>
        </authorList>
    </citation>
    <scope>NUCLEOTIDE SEQUENCE [LARGE SCALE GENOMIC DNA]</scope>
    <source>
        <strain evidence="3">DSM 25564</strain>
    </source>
</reference>
<sequence>MPLDDSPVVVLLHGWPGLPSDYDAVVDQLGGIRVIRPDLAGFGTAHRDLASDAEATAEAHAARILAELDRQGIRGNAIIVGYDIGSRIAQAALRAEPTRFAGAVLTPAYPGIGDRAASPALASIFWYQHFHREPVAAALIDDDEDAVRTYLGYIFTSWRGDDAPTEPPHLDEIVAAYARPGAFAASLRWYRANRGYAADAEPIATPTAMLWPGGDPLFPVDWSDNLSQHFADVRHEIVEGCGHVVPVERPDAVVAAIRGHLGNATGVSAPSRPPRA</sequence>
<dbReference type="InterPro" id="IPR029058">
    <property type="entry name" value="AB_hydrolase_fold"/>
</dbReference>
<dbReference type="OrthoDB" id="2987348at2"/>
<dbReference type="AlphaFoldDB" id="A0A5J5IXG3"/>
<comment type="caution">
    <text evidence="2">The sequence shown here is derived from an EMBL/GenBank/DDBJ whole genome shotgun (WGS) entry which is preliminary data.</text>
</comment>
<dbReference type="GO" id="GO:0016787">
    <property type="term" value="F:hydrolase activity"/>
    <property type="evidence" value="ECO:0007669"/>
    <property type="project" value="UniProtKB-KW"/>
</dbReference>
<dbReference type="EMBL" id="VYRZ01000001">
    <property type="protein sequence ID" value="KAA9089976.1"/>
    <property type="molecule type" value="Genomic_DNA"/>
</dbReference>
<gene>
    <name evidence="2" type="ORF">F6B42_01015</name>
</gene>
<dbReference type="PANTHER" id="PTHR43798">
    <property type="entry name" value="MONOACYLGLYCEROL LIPASE"/>
    <property type="match status" value="1"/>
</dbReference>
<dbReference type="Pfam" id="PF00561">
    <property type="entry name" value="Abhydrolase_1"/>
    <property type="match status" value="1"/>
</dbReference>
<keyword evidence="3" id="KW-1185">Reference proteome</keyword>
<dbReference type="Gene3D" id="3.40.50.1820">
    <property type="entry name" value="alpha/beta hydrolase"/>
    <property type="match status" value="1"/>
</dbReference>
<dbReference type="InterPro" id="IPR050266">
    <property type="entry name" value="AB_hydrolase_sf"/>
</dbReference>
<evidence type="ECO:0000259" key="1">
    <source>
        <dbReference type="Pfam" id="PF00561"/>
    </source>
</evidence>
<dbReference type="SUPFAM" id="SSF53474">
    <property type="entry name" value="alpha/beta-Hydrolases"/>
    <property type="match status" value="1"/>
</dbReference>
<keyword evidence="2" id="KW-0378">Hydrolase</keyword>
<evidence type="ECO:0000313" key="2">
    <source>
        <dbReference type="EMBL" id="KAA9089976.1"/>
    </source>
</evidence>
<protein>
    <submittedName>
        <fullName evidence="2">Alpha/beta hydrolase</fullName>
    </submittedName>
</protein>
<evidence type="ECO:0000313" key="3">
    <source>
        <dbReference type="Proteomes" id="UP000327039"/>
    </source>
</evidence>
<dbReference type="InterPro" id="IPR000073">
    <property type="entry name" value="AB_hydrolase_1"/>
</dbReference>
<dbReference type="Proteomes" id="UP000327039">
    <property type="component" value="Unassembled WGS sequence"/>
</dbReference>
<dbReference type="GO" id="GO:0016020">
    <property type="term" value="C:membrane"/>
    <property type="evidence" value="ECO:0007669"/>
    <property type="project" value="TreeGrafter"/>
</dbReference>
<feature type="domain" description="AB hydrolase-1" evidence="1">
    <location>
        <begin position="7"/>
        <end position="250"/>
    </location>
</feature>
<dbReference type="PRINTS" id="PR00111">
    <property type="entry name" value="ABHYDROLASE"/>
</dbReference>
<proteinExistence type="predicted"/>